<dbReference type="InParanoid" id="W7XBD0"/>
<feature type="transmembrane region" description="Helical" evidence="1">
    <location>
        <begin position="49"/>
        <end position="68"/>
    </location>
</feature>
<feature type="transmembrane region" description="Helical" evidence="1">
    <location>
        <begin position="74"/>
        <end position="94"/>
    </location>
</feature>
<dbReference type="KEGG" id="tet:TTHERM_000051979"/>
<evidence type="ECO:0000256" key="1">
    <source>
        <dbReference type="SAM" id="Phobius"/>
    </source>
</evidence>
<keyword evidence="1" id="KW-1133">Transmembrane helix</keyword>
<dbReference type="AlphaFoldDB" id="W7XBD0"/>
<protein>
    <submittedName>
        <fullName evidence="2">Transmembrane protein, putative</fullName>
    </submittedName>
</protein>
<gene>
    <name evidence="2" type="ORF">TTHERM_000051979</name>
</gene>
<dbReference type="Proteomes" id="UP000009168">
    <property type="component" value="Unassembled WGS sequence"/>
</dbReference>
<dbReference type="RefSeq" id="XP_012652859.1">
    <property type="nucleotide sequence ID" value="XM_012797405.1"/>
</dbReference>
<proteinExistence type="predicted"/>
<organism evidence="2 3">
    <name type="scientific">Tetrahymena thermophila (strain SB210)</name>
    <dbReference type="NCBI Taxonomy" id="312017"/>
    <lineage>
        <taxon>Eukaryota</taxon>
        <taxon>Sar</taxon>
        <taxon>Alveolata</taxon>
        <taxon>Ciliophora</taxon>
        <taxon>Intramacronucleata</taxon>
        <taxon>Oligohymenophorea</taxon>
        <taxon>Hymenostomatida</taxon>
        <taxon>Tetrahymenina</taxon>
        <taxon>Tetrahymenidae</taxon>
        <taxon>Tetrahymena</taxon>
    </lineage>
</organism>
<evidence type="ECO:0000313" key="2">
    <source>
        <dbReference type="EMBL" id="EWS74637.1"/>
    </source>
</evidence>
<sequence length="109" mass="12928">MKEDIAEKLQKEREIQLKIQAPLQPITEVDPDKEWEKLMRKMSYKMPQTFKYSFVLFLSLGFIVAVGAKKASRFFLYPMIGTPVLGLGLCYNDFYKMYDIKFNMQKRKD</sequence>
<keyword evidence="1" id="KW-0472">Membrane</keyword>
<name>W7XBD0_TETTS</name>
<evidence type="ECO:0000313" key="3">
    <source>
        <dbReference type="Proteomes" id="UP000009168"/>
    </source>
</evidence>
<dbReference type="GeneID" id="24437009"/>
<dbReference type="EMBL" id="GG662712">
    <property type="protein sequence ID" value="EWS74637.1"/>
    <property type="molecule type" value="Genomic_DNA"/>
</dbReference>
<keyword evidence="1 2" id="KW-0812">Transmembrane</keyword>
<reference evidence="3" key="1">
    <citation type="journal article" date="2006" name="PLoS Biol.">
        <title>Macronuclear genome sequence of the ciliate Tetrahymena thermophila, a model eukaryote.</title>
        <authorList>
            <person name="Eisen J.A."/>
            <person name="Coyne R.S."/>
            <person name="Wu M."/>
            <person name="Wu D."/>
            <person name="Thiagarajan M."/>
            <person name="Wortman J.R."/>
            <person name="Badger J.H."/>
            <person name="Ren Q."/>
            <person name="Amedeo P."/>
            <person name="Jones K.M."/>
            <person name="Tallon L.J."/>
            <person name="Delcher A.L."/>
            <person name="Salzberg S.L."/>
            <person name="Silva J.C."/>
            <person name="Haas B.J."/>
            <person name="Majoros W.H."/>
            <person name="Farzad M."/>
            <person name="Carlton J.M."/>
            <person name="Smith R.K. Jr."/>
            <person name="Garg J."/>
            <person name="Pearlman R.E."/>
            <person name="Karrer K.M."/>
            <person name="Sun L."/>
            <person name="Manning G."/>
            <person name="Elde N.C."/>
            <person name="Turkewitz A.P."/>
            <person name="Asai D.J."/>
            <person name="Wilkes D.E."/>
            <person name="Wang Y."/>
            <person name="Cai H."/>
            <person name="Collins K."/>
            <person name="Stewart B.A."/>
            <person name="Lee S.R."/>
            <person name="Wilamowska K."/>
            <person name="Weinberg Z."/>
            <person name="Ruzzo W.L."/>
            <person name="Wloga D."/>
            <person name="Gaertig J."/>
            <person name="Frankel J."/>
            <person name="Tsao C.-C."/>
            <person name="Gorovsky M.A."/>
            <person name="Keeling P.J."/>
            <person name="Waller R.F."/>
            <person name="Patron N.J."/>
            <person name="Cherry J.M."/>
            <person name="Stover N.A."/>
            <person name="Krieger C.J."/>
            <person name="del Toro C."/>
            <person name="Ryder H.F."/>
            <person name="Williamson S.C."/>
            <person name="Barbeau R.A."/>
            <person name="Hamilton E.P."/>
            <person name="Orias E."/>
        </authorList>
    </citation>
    <scope>NUCLEOTIDE SEQUENCE [LARGE SCALE GENOMIC DNA]</scope>
    <source>
        <strain evidence="3">SB210</strain>
    </source>
</reference>
<keyword evidence="3" id="KW-1185">Reference proteome</keyword>
<accession>W7XBD0</accession>